<keyword evidence="1" id="KW-0812">Transmembrane</keyword>
<comment type="caution">
    <text evidence="2">The sequence shown here is derived from an EMBL/GenBank/DDBJ whole genome shotgun (WGS) entry which is preliminary data.</text>
</comment>
<dbReference type="EMBL" id="JAUFPN010000165">
    <property type="protein sequence ID" value="MDN3566076.1"/>
    <property type="molecule type" value="Genomic_DNA"/>
</dbReference>
<accession>A0ABT8A8N0</accession>
<protein>
    <recommendedName>
        <fullName evidence="4">NERD domain-containing protein</fullName>
    </recommendedName>
</protein>
<dbReference type="Proteomes" id="UP001529369">
    <property type="component" value="Unassembled WGS sequence"/>
</dbReference>
<organism evidence="2 3">
    <name type="scientific">Paeniroseomonas aquatica</name>
    <dbReference type="NCBI Taxonomy" id="373043"/>
    <lineage>
        <taxon>Bacteria</taxon>
        <taxon>Pseudomonadati</taxon>
        <taxon>Pseudomonadota</taxon>
        <taxon>Alphaproteobacteria</taxon>
        <taxon>Acetobacterales</taxon>
        <taxon>Acetobacteraceae</taxon>
        <taxon>Paeniroseomonas</taxon>
    </lineage>
</organism>
<evidence type="ECO:0000256" key="1">
    <source>
        <dbReference type="SAM" id="Phobius"/>
    </source>
</evidence>
<evidence type="ECO:0000313" key="3">
    <source>
        <dbReference type="Proteomes" id="UP001529369"/>
    </source>
</evidence>
<feature type="transmembrane region" description="Helical" evidence="1">
    <location>
        <begin position="170"/>
        <end position="189"/>
    </location>
</feature>
<evidence type="ECO:0000313" key="2">
    <source>
        <dbReference type="EMBL" id="MDN3566076.1"/>
    </source>
</evidence>
<keyword evidence="1" id="KW-0472">Membrane</keyword>
<proteinExistence type="predicted"/>
<gene>
    <name evidence="2" type="ORF">QWZ14_17035</name>
</gene>
<sequence>MTNKQPTVSLFKHQNDGLVIDALRRTDADWVAVHSVVLQREELCFLSGNEYIILHSHYGVILLDILPTTRTSHEASEVLKASVSHEAAAEFPPIQIWGVEHNNIDALAERLNDITRQDEPNFLPNDPDWTETVRAGLHGALLRRPAKTEHLSPSVDCAPTRSSRTRPRNAIVPAVAAGVACLMILLLVGRNLPGHSPPDVKPHVVSAPAFSEAPPVPHAEAERVSGPVQVGQVAHPATIAAAEIAAPVLVPPIPSATWASPPRAPILPPAPALPVMPQADAHVGQDHDDHDRVARRPLPKLNAAPRPNADKCQAIIMRAQLGALEPSDIQFLRRGC</sequence>
<dbReference type="RefSeq" id="WP_290317968.1">
    <property type="nucleotide sequence ID" value="NZ_JAUFPN010000165.1"/>
</dbReference>
<keyword evidence="3" id="KW-1185">Reference proteome</keyword>
<evidence type="ECO:0008006" key="4">
    <source>
        <dbReference type="Google" id="ProtNLM"/>
    </source>
</evidence>
<keyword evidence="1" id="KW-1133">Transmembrane helix</keyword>
<reference evidence="3" key="1">
    <citation type="journal article" date="2019" name="Int. J. Syst. Evol. Microbiol.">
        <title>The Global Catalogue of Microorganisms (GCM) 10K type strain sequencing project: providing services to taxonomists for standard genome sequencing and annotation.</title>
        <authorList>
            <consortium name="The Broad Institute Genomics Platform"/>
            <consortium name="The Broad Institute Genome Sequencing Center for Infectious Disease"/>
            <person name="Wu L."/>
            <person name="Ma J."/>
        </authorList>
    </citation>
    <scope>NUCLEOTIDE SEQUENCE [LARGE SCALE GENOMIC DNA]</scope>
    <source>
        <strain evidence="3">CECT 7131</strain>
    </source>
</reference>
<name>A0ABT8A8N0_9PROT</name>